<sequence length="306" mass="34390">MLDEYVLVPDIFDPGAYSNAALIDAYLQFLREPIMQEALVRDLVDGGWCKYCIENSGSLHRLSKEFVKKLLQGNRLRKFPRQASQELVCSADWCNEGLATNVVETVTGIIAAHGTKQAFNQNEVASIERLTATPWWQGRSPSLSLDRKTTDYLRILSRVLAQANSFMFIDPYLDPSSPGYGQLHQLLAPLASRNPKPRIELHRSFNKGLPQQVTPDEPYWKAAFAGLGAQLRAYGLIAEVFIWSEFHDRFIISDVIGITASAGFDVTNRPNDLAVWSRMGRSTKDGIQKQFDPAASQPKWRFVIGQ</sequence>
<dbReference type="RefSeq" id="WP_141481027.1">
    <property type="nucleotide sequence ID" value="NZ_VICD02000022.1"/>
</dbReference>
<gene>
    <name evidence="1" type="ORF">FKV24_002135</name>
</gene>
<organism evidence="1 2">
    <name type="scientific">Marilutibacter maris</name>
    <dbReference type="NCBI Taxonomy" id="1605891"/>
    <lineage>
        <taxon>Bacteria</taxon>
        <taxon>Pseudomonadati</taxon>
        <taxon>Pseudomonadota</taxon>
        <taxon>Gammaproteobacteria</taxon>
        <taxon>Lysobacterales</taxon>
        <taxon>Lysobacteraceae</taxon>
        <taxon>Marilutibacter</taxon>
    </lineage>
</organism>
<proteinExistence type="predicted"/>
<protein>
    <submittedName>
        <fullName evidence="1">Uncharacterized protein</fullName>
    </submittedName>
</protein>
<dbReference type="Proteomes" id="UP000320431">
    <property type="component" value="Unassembled WGS sequence"/>
</dbReference>
<accession>A0A508BC50</accession>
<dbReference type="EMBL" id="VICD02000022">
    <property type="protein sequence ID" value="KAB8198437.1"/>
    <property type="molecule type" value="Genomic_DNA"/>
</dbReference>
<name>A0A508BC50_9GAMM</name>
<evidence type="ECO:0000313" key="1">
    <source>
        <dbReference type="EMBL" id="KAB8198437.1"/>
    </source>
</evidence>
<dbReference type="AlphaFoldDB" id="A0A508BC50"/>
<comment type="caution">
    <text evidence="1">The sequence shown here is derived from an EMBL/GenBank/DDBJ whole genome shotgun (WGS) entry which is preliminary data.</text>
</comment>
<evidence type="ECO:0000313" key="2">
    <source>
        <dbReference type="Proteomes" id="UP000320431"/>
    </source>
</evidence>
<reference evidence="1 2" key="1">
    <citation type="submission" date="2019-10" db="EMBL/GenBank/DDBJ databases">
        <title>Lysobacter alkalisoli sp. nov., isolated from saline-alkaline soil.</title>
        <authorList>
            <person name="Sun J.-Q."/>
        </authorList>
    </citation>
    <scope>NUCLEOTIDE SEQUENCE [LARGE SCALE GENOMIC DNA]</scope>
    <source>
        <strain evidence="1 2">KCTC 42381</strain>
    </source>
</reference>